<feature type="active site" description="Proton acceptor" evidence="8">
    <location>
        <position position="449"/>
    </location>
</feature>
<keyword evidence="4" id="KW-0521">NADP</keyword>
<dbReference type="PRINTS" id="PR00411">
    <property type="entry name" value="PNDRDTASEI"/>
</dbReference>
<dbReference type="EMBL" id="FNYW01000041">
    <property type="protein sequence ID" value="SEI97836.1"/>
    <property type="molecule type" value="Genomic_DNA"/>
</dbReference>
<dbReference type="Gene3D" id="3.50.50.60">
    <property type="entry name" value="FAD/NAD(P)-binding domain"/>
    <property type="match status" value="2"/>
</dbReference>
<dbReference type="PANTHER" id="PTHR43014">
    <property type="entry name" value="MERCURIC REDUCTASE"/>
    <property type="match status" value="1"/>
</dbReference>
<keyword evidence="9" id="KW-0520">NAD</keyword>
<dbReference type="InterPro" id="IPR004099">
    <property type="entry name" value="Pyr_nucl-diS_OxRdtase_dimer"/>
</dbReference>
<evidence type="ECO:0000256" key="3">
    <source>
        <dbReference type="ARBA" id="ARBA00022827"/>
    </source>
</evidence>
<dbReference type="SUPFAM" id="SSF55424">
    <property type="entry name" value="FAD/NAD-linked reductases, dimerisation (C-terminal) domain"/>
    <property type="match status" value="1"/>
</dbReference>
<dbReference type="GO" id="GO:0050660">
    <property type="term" value="F:flavin adenine dinucleotide binding"/>
    <property type="evidence" value="ECO:0007669"/>
    <property type="project" value="TreeGrafter"/>
</dbReference>
<dbReference type="SUPFAM" id="SSF51905">
    <property type="entry name" value="FAD/NAD(P)-binding domain"/>
    <property type="match status" value="1"/>
</dbReference>
<name>A0A1H6V1R9_9LACT</name>
<dbReference type="PROSITE" id="PS00076">
    <property type="entry name" value="PYRIDINE_REDOX_1"/>
    <property type="match status" value="1"/>
</dbReference>
<comment type="cofactor">
    <cofactor evidence="9">
        <name>FAD</name>
        <dbReference type="ChEBI" id="CHEBI:57692"/>
    </cofactor>
    <text evidence="9">Binds 1 FAD per subunit.</text>
</comment>
<evidence type="ECO:0000259" key="12">
    <source>
        <dbReference type="Pfam" id="PF02852"/>
    </source>
</evidence>
<keyword evidence="3 9" id="KW-0274">FAD</keyword>
<keyword evidence="7 11" id="KW-0676">Redox-active center</keyword>
<accession>A0A1H6V1R9</accession>
<evidence type="ECO:0000256" key="4">
    <source>
        <dbReference type="ARBA" id="ARBA00022857"/>
    </source>
</evidence>
<dbReference type="GO" id="GO:0003955">
    <property type="term" value="F:NAD(P)H dehydrogenase (quinone) activity"/>
    <property type="evidence" value="ECO:0007669"/>
    <property type="project" value="TreeGrafter"/>
</dbReference>
<feature type="domain" description="Pyridine nucleotide-disulphide oxidoreductase dimerisation" evidence="12">
    <location>
        <begin position="352"/>
        <end position="458"/>
    </location>
</feature>
<dbReference type="Pfam" id="PF02852">
    <property type="entry name" value="Pyr_redox_dim"/>
    <property type="match status" value="1"/>
</dbReference>
<feature type="binding site" evidence="9">
    <location>
        <position position="54"/>
    </location>
    <ligand>
        <name>FAD</name>
        <dbReference type="ChEBI" id="CHEBI:57692"/>
    </ligand>
</feature>
<dbReference type="PANTHER" id="PTHR43014:SF4">
    <property type="entry name" value="PYRIDINE NUCLEOTIDE-DISULFIDE OXIDOREDUCTASE RCLA-RELATED"/>
    <property type="match status" value="1"/>
</dbReference>
<dbReference type="OrthoDB" id="9800167at2"/>
<evidence type="ECO:0000256" key="7">
    <source>
        <dbReference type="ARBA" id="ARBA00023284"/>
    </source>
</evidence>
<dbReference type="PRINTS" id="PR00368">
    <property type="entry name" value="FADPNR"/>
</dbReference>
<feature type="binding site" evidence="9">
    <location>
        <position position="314"/>
    </location>
    <ligand>
        <name>FAD</name>
        <dbReference type="ChEBI" id="CHEBI:57692"/>
    </ligand>
</feature>
<protein>
    <submittedName>
        <fullName evidence="14">Pyruvate/2-oxoglutarate dehydrogenase complex, dihydrolipoamide dehydrogenase (E3) component</fullName>
    </submittedName>
</protein>
<dbReference type="InterPro" id="IPR016156">
    <property type="entry name" value="FAD/NAD-linked_Rdtase_dimer_sf"/>
</dbReference>
<dbReference type="Gene3D" id="3.30.390.30">
    <property type="match status" value="1"/>
</dbReference>
<feature type="domain" description="FAD/NAD(P)-binding" evidence="13">
    <location>
        <begin position="7"/>
        <end position="323"/>
    </location>
</feature>
<evidence type="ECO:0000313" key="15">
    <source>
        <dbReference type="Proteomes" id="UP000198564"/>
    </source>
</evidence>
<evidence type="ECO:0000259" key="13">
    <source>
        <dbReference type="Pfam" id="PF07992"/>
    </source>
</evidence>
<dbReference type="STRING" id="1130080.SAMN04488113_14116"/>
<dbReference type="AlphaFoldDB" id="A0A1H6V1R9"/>
<dbReference type="InterPro" id="IPR036188">
    <property type="entry name" value="FAD/NAD-bd_sf"/>
</dbReference>
<evidence type="ECO:0000256" key="8">
    <source>
        <dbReference type="PIRSR" id="PIRSR000350-2"/>
    </source>
</evidence>
<sequence length="463" mass="51030">MNEYTTDVAIIGFGKAGKTLAGALAKKGKTVTVIEKSAKMYGGTCINVGCLPTKSLTHSAKIIDQLSEFGIERNPEINNQFFKQAMDYKTELVTKLNKKNYHKIADLDNVTVLDGFAHFKDDHTLLVDTDTETLQVTAANIIIGTGSTAVIPDFENKQNSPHIHTSEEILELTNLPKKLGIIGAGPIGLEFASYFAEFGSEVTVYQFNDSLLPREDKDDAAAILERLEELGVTIEFNAQAKRVQDTDNGVRLTFEQNGEEKSAELNEILVATGRIPNTNKLDIEKAGVALGARGEIKVNKHLQSSVEHIWAVGDVKGGPQFTYISLDDYRIVLPQLLGEESNYNLETRRVYPTATFVDPTFARVGFNEKEATEAGKNYKVAKMPVAAVPKAQVLRETSGFLKILVDPETDLILGASFFSYEAHEMINLIALAINENISYKSLRDGIYTHPTMSESMNDLLEMI</sequence>
<evidence type="ECO:0000256" key="1">
    <source>
        <dbReference type="ARBA" id="ARBA00007532"/>
    </source>
</evidence>
<evidence type="ECO:0000256" key="11">
    <source>
        <dbReference type="RuleBase" id="RU003691"/>
    </source>
</evidence>
<dbReference type="Pfam" id="PF07992">
    <property type="entry name" value="Pyr_redox_2"/>
    <property type="match status" value="1"/>
</dbReference>
<keyword evidence="2 11" id="KW-0285">Flavoprotein</keyword>
<dbReference type="PIRSF" id="PIRSF000350">
    <property type="entry name" value="Mercury_reductase_MerA"/>
    <property type="match status" value="1"/>
</dbReference>
<dbReference type="InterPro" id="IPR001100">
    <property type="entry name" value="Pyr_nuc-diS_OxRdtase"/>
</dbReference>
<reference evidence="15" key="1">
    <citation type="submission" date="2016-10" db="EMBL/GenBank/DDBJ databases">
        <authorList>
            <person name="Varghese N."/>
            <person name="Submissions S."/>
        </authorList>
    </citation>
    <scope>NUCLEOTIDE SEQUENCE [LARGE SCALE GENOMIC DNA]</scope>
    <source>
        <strain evidence="15">DSM 25751</strain>
    </source>
</reference>
<evidence type="ECO:0000256" key="10">
    <source>
        <dbReference type="PIRSR" id="PIRSR000350-4"/>
    </source>
</evidence>
<dbReference type="Proteomes" id="UP000198564">
    <property type="component" value="Unassembled WGS sequence"/>
</dbReference>
<keyword evidence="14" id="KW-0670">Pyruvate</keyword>
<gene>
    <name evidence="14" type="ORF">SAMN04488113_14116</name>
</gene>
<feature type="disulfide bond" description="Redox-active" evidence="10">
    <location>
        <begin position="45"/>
        <end position="50"/>
    </location>
</feature>
<evidence type="ECO:0000256" key="6">
    <source>
        <dbReference type="ARBA" id="ARBA00023157"/>
    </source>
</evidence>
<keyword evidence="5 11" id="KW-0560">Oxidoreductase</keyword>
<evidence type="ECO:0000256" key="5">
    <source>
        <dbReference type="ARBA" id="ARBA00023002"/>
    </source>
</evidence>
<dbReference type="RefSeq" id="WP_005237714.1">
    <property type="nucleotide sequence ID" value="NZ_FNYW01000041.1"/>
</dbReference>
<dbReference type="FunFam" id="3.30.390.30:FF:000001">
    <property type="entry name" value="Dihydrolipoyl dehydrogenase"/>
    <property type="match status" value="1"/>
</dbReference>
<keyword evidence="6" id="KW-1015">Disulfide bond</keyword>
<comment type="similarity">
    <text evidence="1 11">Belongs to the class-I pyridine nucleotide-disulfide oxidoreductase family.</text>
</comment>
<organism evidence="14 15">
    <name type="scientific">Alkalibacterium gilvum</name>
    <dbReference type="NCBI Taxonomy" id="1130080"/>
    <lineage>
        <taxon>Bacteria</taxon>
        <taxon>Bacillati</taxon>
        <taxon>Bacillota</taxon>
        <taxon>Bacilli</taxon>
        <taxon>Lactobacillales</taxon>
        <taxon>Carnobacteriaceae</taxon>
        <taxon>Alkalibacterium</taxon>
    </lineage>
</organism>
<feature type="binding site" evidence="9">
    <location>
        <position position="273"/>
    </location>
    <ligand>
        <name>NAD(+)</name>
        <dbReference type="ChEBI" id="CHEBI:57540"/>
    </ligand>
</feature>
<evidence type="ECO:0000256" key="9">
    <source>
        <dbReference type="PIRSR" id="PIRSR000350-3"/>
    </source>
</evidence>
<feature type="binding site" evidence="9">
    <location>
        <begin position="183"/>
        <end position="190"/>
    </location>
    <ligand>
        <name>NAD(+)</name>
        <dbReference type="ChEBI" id="CHEBI:57540"/>
    </ligand>
</feature>
<dbReference type="GO" id="GO:0016668">
    <property type="term" value="F:oxidoreductase activity, acting on a sulfur group of donors, NAD(P) as acceptor"/>
    <property type="evidence" value="ECO:0007669"/>
    <property type="project" value="InterPro"/>
</dbReference>
<dbReference type="InterPro" id="IPR012999">
    <property type="entry name" value="Pyr_OxRdtase_I_AS"/>
</dbReference>
<proteinExistence type="inferred from homology"/>
<keyword evidence="9" id="KW-0547">Nucleotide-binding</keyword>
<feature type="binding site" evidence="9">
    <location>
        <begin position="145"/>
        <end position="147"/>
    </location>
    <ligand>
        <name>FAD</name>
        <dbReference type="ChEBI" id="CHEBI:57692"/>
    </ligand>
</feature>
<evidence type="ECO:0000313" key="14">
    <source>
        <dbReference type="EMBL" id="SEI97836.1"/>
    </source>
</evidence>
<keyword evidence="15" id="KW-1185">Reference proteome</keyword>
<evidence type="ECO:0000256" key="2">
    <source>
        <dbReference type="ARBA" id="ARBA00022630"/>
    </source>
</evidence>
<dbReference type="InterPro" id="IPR023753">
    <property type="entry name" value="FAD/NAD-binding_dom"/>
</dbReference>